<accession>A0A7G2C5N9</accession>
<protein>
    <submittedName>
        <fullName evidence="1">Uncharacterized protein</fullName>
    </submittedName>
</protein>
<sequence>MFFRIFECVIVLFWFLVDKADFLFRLPSTYMSERKRFYMEKTNIHKTYKNFFLYLVLSPIVSRLDPSLAALSHLYSVGVQSLFLFRVLINVVCKWTGWRPDEDLYYLNLFSILFRGRELTSETVHRESEFQLEPDFNKTSGRKRETSVSDNCAEYCKVLDEGPHFNRLAGGCLLGKSVPA</sequence>
<dbReference type="VEuPathDB" id="TriTrypDB:ADEAN_000236200"/>
<organism evidence="1 2">
    <name type="scientific">Angomonas deanei</name>
    <dbReference type="NCBI Taxonomy" id="59799"/>
    <lineage>
        <taxon>Eukaryota</taxon>
        <taxon>Discoba</taxon>
        <taxon>Euglenozoa</taxon>
        <taxon>Kinetoplastea</taxon>
        <taxon>Metakinetoplastina</taxon>
        <taxon>Trypanosomatida</taxon>
        <taxon>Trypanosomatidae</taxon>
        <taxon>Strigomonadinae</taxon>
        <taxon>Angomonas</taxon>
    </lineage>
</organism>
<keyword evidence="2" id="KW-1185">Reference proteome</keyword>
<proteinExistence type="predicted"/>
<dbReference type="Proteomes" id="UP000515908">
    <property type="component" value="Chromosome 04"/>
</dbReference>
<gene>
    <name evidence="1" type="ORF">ADEAN_000236200</name>
</gene>
<dbReference type="EMBL" id="LR877148">
    <property type="protein sequence ID" value="CAD2214909.1"/>
    <property type="molecule type" value="Genomic_DNA"/>
</dbReference>
<dbReference type="AlphaFoldDB" id="A0A7G2C5N9"/>
<name>A0A7G2C5N9_9TRYP</name>
<evidence type="ECO:0000313" key="1">
    <source>
        <dbReference type="EMBL" id="CAD2214909.1"/>
    </source>
</evidence>
<evidence type="ECO:0000313" key="2">
    <source>
        <dbReference type="Proteomes" id="UP000515908"/>
    </source>
</evidence>
<reference evidence="1 2" key="1">
    <citation type="submission" date="2020-08" db="EMBL/GenBank/DDBJ databases">
        <authorList>
            <person name="Newling K."/>
            <person name="Davey J."/>
            <person name="Forrester S."/>
        </authorList>
    </citation>
    <scope>NUCLEOTIDE SEQUENCE [LARGE SCALE GENOMIC DNA]</scope>
    <source>
        <strain evidence="2">Crithidia deanei Carvalho (ATCC PRA-265)</strain>
    </source>
</reference>